<dbReference type="InterPro" id="IPR005064">
    <property type="entry name" value="BUG"/>
</dbReference>
<evidence type="ECO:0000313" key="2">
    <source>
        <dbReference type="EMBL" id="RZS86661.1"/>
    </source>
</evidence>
<protein>
    <submittedName>
        <fullName evidence="2">Tripartite-type tricarboxylate transporter receptor subunit TctC</fullName>
    </submittedName>
</protein>
<dbReference type="AlphaFoldDB" id="A0A4Q7NN62"/>
<dbReference type="Pfam" id="PF03401">
    <property type="entry name" value="TctC"/>
    <property type="match status" value="1"/>
</dbReference>
<dbReference type="PANTHER" id="PTHR42928">
    <property type="entry name" value="TRICARBOXYLATE-BINDING PROTEIN"/>
    <property type="match status" value="1"/>
</dbReference>
<dbReference type="Gene3D" id="3.40.190.10">
    <property type="entry name" value="Periplasmic binding protein-like II"/>
    <property type="match status" value="1"/>
</dbReference>
<dbReference type="InterPro" id="IPR042100">
    <property type="entry name" value="Bug_dom1"/>
</dbReference>
<dbReference type="OrthoDB" id="7374750at2"/>
<gene>
    <name evidence="2" type="ORF">EV675_2709</name>
</gene>
<reference evidence="2 3" key="1">
    <citation type="submission" date="2019-02" db="EMBL/GenBank/DDBJ databases">
        <title>Genomic Encyclopedia of Type Strains, Phase IV (KMG-IV): sequencing the most valuable type-strain genomes for metagenomic binning, comparative biology and taxonomic classification.</title>
        <authorList>
            <person name="Goeker M."/>
        </authorList>
    </citation>
    <scope>NUCLEOTIDE SEQUENCE [LARGE SCALE GENOMIC DNA]</scope>
    <source>
        <strain evidence="2 3">K24</strain>
    </source>
</reference>
<evidence type="ECO:0000313" key="3">
    <source>
        <dbReference type="Proteomes" id="UP000292445"/>
    </source>
</evidence>
<comment type="caution">
    <text evidence="2">The sequence shown here is derived from an EMBL/GenBank/DDBJ whole genome shotgun (WGS) entry which is preliminary data.</text>
</comment>
<dbReference type="SUPFAM" id="SSF53850">
    <property type="entry name" value="Periplasmic binding protein-like II"/>
    <property type="match status" value="1"/>
</dbReference>
<keyword evidence="3" id="KW-1185">Reference proteome</keyword>
<dbReference type="Proteomes" id="UP000292445">
    <property type="component" value="Unassembled WGS sequence"/>
</dbReference>
<keyword evidence="2" id="KW-0675">Receptor</keyword>
<proteinExistence type="inferred from homology"/>
<dbReference type="PANTHER" id="PTHR42928:SF5">
    <property type="entry name" value="BLR1237 PROTEIN"/>
    <property type="match status" value="1"/>
</dbReference>
<dbReference type="Gene3D" id="3.40.190.150">
    <property type="entry name" value="Bordetella uptake gene, domain 1"/>
    <property type="match status" value="1"/>
</dbReference>
<evidence type="ECO:0000256" key="1">
    <source>
        <dbReference type="ARBA" id="ARBA00006987"/>
    </source>
</evidence>
<organism evidence="2 3">
    <name type="scientific">Pigmentiphaga kullae</name>
    <dbReference type="NCBI Taxonomy" id="151784"/>
    <lineage>
        <taxon>Bacteria</taxon>
        <taxon>Pseudomonadati</taxon>
        <taxon>Pseudomonadota</taxon>
        <taxon>Betaproteobacteria</taxon>
        <taxon>Burkholderiales</taxon>
        <taxon>Alcaligenaceae</taxon>
        <taxon>Pigmentiphaga</taxon>
    </lineage>
</organism>
<dbReference type="RefSeq" id="WP_130357735.1">
    <property type="nucleotide sequence ID" value="NZ_SGXC01000001.1"/>
</dbReference>
<accession>A0A4Q7NN62</accession>
<sequence>MSVELACFPRLIPQVCLSFCIGVATPSYAQQSSEFPIRAVHWVVPWGPGSTTDLLARLLAADLPQALRTPVIVENKSGADGNIGASYVASSKPDGYTLMLGTASTNAVNVVLNQNLKYDPQRDFRAVAMIGDIPNVLVVSQKTGAKSLKEFIEGSRGRTRSFASTGVGGTVHLSGELFKSVTKLDLVHVPYRDGSTLLSDLLTGRVDMMFCNIPLCFKHIEAGSLIPLGVTSARRVPVLPNVPTIAEQGFPGFDVVGWYGVFAPKGVPDSVAEVLSRGFDQTLRSPKVRSALADIGVTPRHQTAREIDNFVATERVRWARLIAEEGIK</sequence>
<dbReference type="EMBL" id="SGXC01000001">
    <property type="protein sequence ID" value="RZS86661.1"/>
    <property type="molecule type" value="Genomic_DNA"/>
</dbReference>
<comment type="similarity">
    <text evidence="1">Belongs to the UPF0065 (bug) family.</text>
</comment>
<name>A0A4Q7NN62_9BURK</name>
<dbReference type="PIRSF" id="PIRSF017082">
    <property type="entry name" value="YflP"/>
    <property type="match status" value="1"/>
</dbReference>